<sequence length="108" mass="12232">MRNVGRVTFARLKIGIRTEDRHVESSNNNKTLTTTRENNTTTELTTCSAENSYFEGLLNPGKVTQVISTCKHDHKLEDFVMKVSSEIKRSTSIFTTPRVFGFYGARVN</sequence>
<evidence type="ECO:0000313" key="1">
    <source>
        <dbReference type="EMBL" id="BES97138.1"/>
    </source>
</evidence>
<reference evidence="1 2" key="1">
    <citation type="submission" date="2023-09" db="EMBL/GenBank/DDBJ databases">
        <title>Nesidiocoris tenuis whole genome shotgun sequence.</title>
        <authorList>
            <person name="Shibata T."/>
            <person name="Shimoda M."/>
            <person name="Kobayashi T."/>
            <person name="Uehara T."/>
        </authorList>
    </citation>
    <scope>NUCLEOTIDE SEQUENCE [LARGE SCALE GENOMIC DNA]</scope>
    <source>
        <strain evidence="1 2">Japan</strain>
    </source>
</reference>
<name>A0ABN7AY90_9HEMI</name>
<dbReference type="Proteomes" id="UP001307889">
    <property type="component" value="Chromosome 8"/>
</dbReference>
<dbReference type="EMBL" id="AP028916">
    <property type="protein sequence ID" value="BES97138.1"/>
    <property type="molecule type" value="Genomic_DNA"/>
</dbReference>
<organism evidence="1 2">
    <name type="scientific">Nesidiocoris tenuis</name>
    <dbReference type="NCBI Taxonomy" id="355587"/>
    <lineage>
        <taxon>Eukaryota</taxon>
        <taxon>Metazoa</taxon>
        <taxon>Ecdysozoa</taxon>
        <taxon>Arthropoda</taxon>
        <taxon>Hexapoda</taxon>
        <taxon>Insecta</taxon>
        <taxon>Pterygota</taxon>
        <taxon>Neoptera</taxon>
        <taxon>Paraneoptera</taxon>
        <taxon>Hemiptera</taxon>
        <taxon>Heteroptera</taxon>
        <taxon>Panheteroptera</taxon>
        <taxon>Cimicomorpha</taxon>
        <taxon>Miridae</taxon>
        <taxon>Dicyphina</taxon>
        <taxon>Nesidiocoris</taxon>
    </lineage>
</organism>
<keyword evidence="2" id="KW-1185">Reference proteome</keyword>
<proteinExistence type="predicted"/>
<gene>
    <name evidence="1" type="ORF">NTJ_09952</name>
</gene>
<evidence type="ECO:0000313" key="2">
    <source>
        <dbReference type="Proteomes" id="UP001307889"/>
    </source>
</evidence>
<accession>A0ABN7AY90</accession>
<protein>
    <submittedName>
        <fullName evidence="1">Uncharacterized protein</fullName>
    </submittedName>
</protein>